<evidence type="ECO:0000313" key="2">
    <source>
        <dbReference type="EMBL" id="AHM04204.1"/>
    </source>
</evidence>
<evidence type="ECO:0000313" key="3">
    <source>
        <dbReference type="Proteomes" id="UP000019593"/>
    </source>
</evidence>
<keyword evidence="1" id="KW-0472">Membrane</keyword>
<organism evidence="2 3">
    <name type="scientific">Roseicyclus elongatus DSM 19469</name>
    <dbReference type="NCBI Taxonomy" id="1294273"/>
    <lineage>
        <taxon>Bacteria</taxon>
        <taxon>Pseudomonadati</taxon>
        <taxon>Pseudomonadota</taxon>
        <taxon>Alphaproteobacteria</taxon>
        <taxon>Rhodobacterales</taxon>
        <taxon>Roseobacteraceae</taxon>
        <taxon>Roseicyclus</taxon>
    </lineage>
</organism>
<dbReference type="KEGG" id="red:roselon_01841"/>
<dbReference type="Pfam" id="PF20082">
    <property type="entry name" value="DUF6476"/>
    <property type="match status" value="1"/>
</dbReference>
<keyword evidence="3" id="KW-1185">Reference proteome</keyword>
<proteinExistence type="predicted"/>
<keyword evidence="1" id="KW-1133">Transmembrane helix</keyword>
<dbReference type="InterPro" id="IPR045519">
    <property type="entry name" value="DUF6476"/>
</dbReference>
<dbReference type="HOGENOM" id="CLU_171065_2_0_5"/>
<dbReference type="Proteomes" id="UP000019593">
    <property type="component" value="Chromosome"/>
</dbReference>
<evidence type="ECO:0000256" key="1">
    <source>
        <dbReference type="SAM" id="Phobius"/>
    </source>
</evidence>
<protein>
    <submittedName>
        <fullName evidence="2">Uncharacterized protein</fullName>
    </submittedName>
</protein>
<dbReference type="STRING" id="1294273.roselon_01841"/>
<gene>
    <name evidence="2" type="ORF">roselon_01841</name>
</gene>
<accession>W8RSM5</accession>
<keyword evidence="1" id="KW-0812">Transmembrane</keyword>
<dbReference type="AlphaFoldDB" id="W8RSM5"/>
<sequence length="108" mass="11553">MDMDEAPKDQAGLPRDLRFLKTLVTVLTGVMIAGVITITALLVIRLNDTAEAPILTVAPGEYAVPEGVGVTGFQLVGRHVVIIGDDNVIRVFERDSGLQVRVFALPEG</sequence>
<feature type="transmembrane region" description="Helical" evidence="1">
    <location>
        <begin position="20"/>
        <end position="44"/>
    </location>
</feature>
<reference evidence="2 3" key="1">
    <citation type="submission" date="2013-03" db="EMBL/GenBank/DDBJ databases">
        <authorList>
            <person name="Fiebig A."/>
            <person name="Goeker M."/>
            <person name="Klenk H.-P.P."/>
        </authorList>
    </citation>
    <scope>NUCLEOTIDE SEQUENCE [LARGE SCALE GENOMIC DNA]</scope>
    <source>
        <strain evidence="3">DSM 19469</strain>
    </source>
</reference>
<name>W8RSM5_9RHOB</name>
<dbReference type="EMBL" id="CP004372">
    <property type="protein sequence ID" value="AHM04204.1"/>
    <property type="molecule type" value="Genomic_DNA"/>
</dbReference>